<name>A0A5C3KV14_COPMA</name>
<reference evidence="2 3" key="1">
    <citation type="journal article" date="2019" name="Nat. Ecol. Evol.">
        <title>Megaphylogeny resolves global patterns of mushroom evolution.</title>
        <authorList>
            <person name="Varga T."/>
            <person name="Krizsan K."/>
            <person name="Foldi C."/>
            <person name="Dima B."/>
            <person name="Sanchez-Garcia M."/>
            <person name="Sanchez-Ramirez S."/>
            <person name="Szollosi G.J."/>
            <person name="Szarkandi J.G."/>
            <person name="Papp V."/>
            <person name="Albert L."/>
            <person name="Andreopoulos W."/>
            <person name="Angelini C."/>
            <person name="Antonin V."/>
            <person name="Barry K.W."/>
            <person name="Bougher N.L."/>
            <person name="Buchanan P."/>
            <person name="Buyck B."/>
            <person name="Bense V."/>
            <person name="Catcheside P."/>
            <person name="Chovatia M."/>
            <person name="Cooper J."/>
            <person name="Damon W."/>
            <person name="Desjardin D."/>
            <person name="Finy P."/>
            <person name="Geml J."/>
            <person name="Haridas S."/>
            <person name="Hughes K."/>
            <person name="Justo A."/>
            <person name="Karasinski D."/>
            <person name="Kautmanova I."/>
            <person name="Kiss B."/>
            <person name="Kocsube S."/>
            <person name="Kotiranta H."/>
            <person name="LaButti K.M."/>
            <person name="Lechner B.E."/>
            <person name="Liimatainen K."/>
            <person name="Lipzen A."/>
            <person name="Lukacs Z."/>
            <person name="Mihaltcheva S."/>
            <person name="Morgado L.N."/>
            <person name="Niskanen T."/>
            <person name="Noordeloos M.E."/>
            <person name="Ohm R.A."/>
            <person name="Ortiz-Santana B."/>
            <person name="Ovrebo C."/>
            <person name="Racz N."/>
            <person name="Riley R."/>
            <person name="Savchenko A."/>
            <person name="Shiryaev A."/>
            <person name="Soop K."/>
            <person name="Spirin V."/>
            <person name="Szebenyi C."/>
            <person name="Tomsovsky M."/>
            <person name="Tulloss R.E."/>
            <person name="Uehling J."/>
            <person name="Grigoriev I.V."/>
            <person name="Vagvolgyi C."/>
            <person name="Papp T."/>
            <person name="Martin F.M."/>
            <person name="Miettinen O."/>
            <person name="Hibbett D.S."/>
            <person name="Nagy L.G."/>
        </authorList>
    </citation>
    <scope>NUCLEOTIDE SEQUENCE [LARGE SCALE GENOMIC DNA]</scope>
    <source>
        <strain evidence="2 3">CBS 121175</strain>
    </source>
</reference>
<keyword evidence="3" id="KW-1185">Reference proteome</keyword>
<evidence type="ECO:0000313" key="2">
    <source>
        <dbReference type="EMBL" id="TFK24040.1"/>
    </source>
</evidence>
<accession>A0A5C3KV14</accession>
<proteinExistence type="predicted"/>
<feature type="region of interest" description="Disordered" evidence="1">
    <location>
        <begin position="215"/>
        <end position="238"/>
    </location>
</feature>
<sequence>MHTKVYAAVGGMLAILPIVSALEAILDVYVFCHRHTKGQSLNFQLRRDQGDGFELASREVELETRDILFDDDVLFGRDLTFDDTLEARATVYEDLGLSTRDIDLVEEALYGRNSGEAMQEPMRRMETDEELQARLFFLAPIIAAAAKVAVAAKAAVAAKIAIAAKVAAKVGAKFGIKAAAKFGAKAGAKHAVKHAAKHGIKKGAKHVVKRQARKGIARQGRSWARNKVQQKWNNRRRKRSLEPSYDALFERKFEYDIENLD</sequence>
<dbReference type="EMBL" id="ML210207">
    <property type="protein sequence ID" value="TFK24040.1"/>
    <property type="molecule type" value="Genomic_DNA"/>
</dbReference>
<evidence type="ECO:0000313" key="3">
    <source>
        <dbReference type="Proteomes" id="UP000307440"/>
    </source>
</evidence>
<gene>
    <name evidence="2" type="ORF">FA15DRAFT_656215</name>
</gene>
<protein>
    <submittedName>
        <fullName evidence="2">Uncharacterized protein</fullName>
    </submittedName>
</protein>
<dbReference type="Proteomes" id="UP000307440">
    <property type="component" value="Unassembled WGS sequence"/>
</dbReference>
<organism evidence="2 3">
    <name type="scientific">Coprinopsis marcescibilis</name>
    <name type="common">Agaric fungus</name>
    <name type="synonym">Psathyrella marcescibilis</name>
    <dbReference type="NCBI Taxonomy" id="230819"/>
    <lineage>
        <taxon>Eukaryota</taxon>
        <taxon>Fungi</taxon>
        <taxon>Dikarya</taxon>
        <taxon>Basidiomycota</taxon>
        <taxon>Agaricomycotina</taxon>
        <taxon>Agaricomycetes</taxon>
        <taxon>Agaricomycetidae</taxon>
        <taxon>Agaricales</taxon>
        <taxon>Agaricineae</taxon>
        <taxon>Psathyrellaceae</taxon>
        <taxon>Coprinopsis</taxon>
    </lineage>
</organism>
<evidence type="ECO:0000256" key="1">
    <source>
        <dbReference type="SAM" id="MobiDB-lite"/>
    </source>
</evidence>
<dbReference type="AlphaFoldDB" id="A0A5C3KV14"/>